<evidence type="ECO:0000313" key="3">
    <source>
        <dbReference type="Proteomes" id="UP000279259"/>
    </source>
</evidence>
<keyword evidence="3" id="KW-1185">Reference proteome</keyword>
<dbReference type="EMBL" id="RSCD01000020">
    <property type="protein sequence ID" value="RSH85524.1"/>
    <property type="molecule type" value="Genomic_DNA"/>
</dbReference>
<keyword evidence="1" id="KW-0732">Signal</keyword>
<comment type="caution">
    <text evidence="2">The sequence shown here is derived from an EMBL/GenBank/DDBJ whole genome shotgun (WGS) entry which is preliminary data.</text>
</comment>
<evidence type="ECO:0000313" key="2">
    <source>
        <dbReference type="EMBL" id="RSH85524.1"/>
    </source>
</evidence>
<dbReference type="Proteomes" id="UP000279259">
    <property type="component" value="Unassembled WGS sequence"/>
</dbReference>
<dbReference type="AlphaFoldDB" id="A0A427Y328"/>
<gene>
    <name evidence="2" type="ORF">EHS25_004920</name>
</gene>
<feature type="signal peptide" evidence="1">
    <location>
        <begin position="1"/>
        <end position="19"/>
    </location>
</feature>
<name>A0A427Y328_9TREE</name>
<protein>
    <submittedName>
        <fullName evidence="2">Uncharacterized protein</fullName>
    </submittedName>
</protein>
<proteinExistence type="predicted"/>
<accession>A0A427Y328</accession>
<evidence type="ECO:0000256" key="1">
    <source>
        <dbReference type="SAM" id="SignalP"/>
    </source>
</evidence>
<reference evidence="2 3" key="1">
    <citation type="submission" date="2018-11" db="EMBL/GenBank/DDBJ databases">
        <title>Genome sequence of Saitozyma podzolica DSM 27192.</title>
        <authorList>
            <person name="Aliyu H."/>
            <person name="Gorte O."/>
            <person name="Ochsenreither K."/>
        </authorList>
    </citation>
    <scope>NUCLEOTIDE SEQUENCE [LARGE SCALE GENOMIC DNA]</scope>
    <source>
        <strain evidence="2 3">DSM 27192</strain>
    </source>
</reference>
<organism evidence="2 3">
    <name type="scientific">Saitozyma podzolica</name>
    <dbReference type="NCBI Taxonomy" id="1890683"/>
    <lineage>
        <taxon>Eukaryota</taxon>
        <taxon>Fungi</taxon>
        <taxon>Dikarya</taxon>
        <taxon>Basidiomycota</taxon>
        <taxon>Agaricomycotina</taxon>
        <taxon>Tremellomycetes</taxon>
        <taxon>Tremellales</taxon>
        <taxon>Trimorphomycetaceae</taxon>
        <taxon>Saitozyma</taxon>
    </lineage>
</organism>
<sequence length="70" mass="7138">MRSAVSLLWALAMVVPALAVPPHATHAMVGPQTSPPQTTCNVCCPAQDNGDFPLGVTSNSGGVLFCSFPA</sequence>
<feature type="chain" id="PRO_5019055963" evidence="1">
    <location>
        <begin position="20"/>
        <end position="70"/>
    </location>
</feature>